<feature type="transmembrane region" description="Helical" evidence="2">
    <location>
        <begin position="164"/>
        <end position="190"/>
    </location>
</feature>
<feature type="compositionally biased region" description="Polar residues" evidence="1">
    <location>
        <begin position="297"/>
        <end position="308"/>
    </location>
</feature>
<keyword evidence="2" id="KW-0472">Membrane</keyword>
<dbReference type="PANTHER" id="PTHR40465">
    <property type="entry name" value="CHROMOSOME 1, WHOLE GENOME SHOTGUN SEQUENCE"/>
    <property type="match status" value="1"/>
</dbReference>
<feature type="domain" description="DUF6534" evidence="3">
    <location>
        <begin position="176"/>
        <end position="262"/>
    </location>
</feature>
<dbReference type="Pfam" id="PF20152">
    <property type="entry name" value="DUF6534"/>
    <property type="match status" value="1"/>
</dbReference>
<comment type="caution">
    <text evidence="4">The sequence shown here is derived from an EMBL/GenBank/DDBJ whole genome shotgun (WGS) entry which is preliminary data.</text>
</comment>
<dbReference type="OrthoDB" id="3046149at2759"/>
<evidence type="ECO:0000313" key="5">
    <source>
        <dbReference type="Proteomes" id="UP000807769"/>
    </source>
</evidence>
<feature type="transmembrane region" description="Helical" evidence="2">
    <location>
        <begin position="86"/>
        <end position="109"/>
    </location>
</feature>
<feature type="region of interest" description="Disordered" evidence="1">
    <location>
        <begin position="297"/>
        <end position="316"/>
    </location>
</feature>
<feature type="transmembrane region" description="Helical" evidence="2">
    <location>
        <begin position="211"/>
        <end position="232"/>
    </location>
</feature>
<sequence>MMNSPSLTEVENLVVIYLGFAFATFLYGLTFFQTYIYFSRYSNDHTWTKVLVGALFVLDTASAGLVSDLVYDYLITMFEVRMEVIYATPAFCIQYLLSVIITLIAQLFFARRLYTVCCGPTRITSRSVSVVVLFCAFIAFVFGLISVGQFFQQRQLSAFALPPMAIVAGISQGFATIANIIIFIAMYWSLRPARYPDIPLPKGAFDNLSMLFAGRGLALIVIQMAYFGTFVASPGKPYWVAVQMVTPKVYANTVLGLLNAREVKRGVGLNEEETLSDRHDSRDDGLPSALQFRSTKATQQSLSFSQEAENSRSSEIEAISKSFSDDQNLESIRSRCSDQLAYDKASLS</sequence>
<gene>
    <name evidence="4" type="ORF">BJ212DRAFT_1328035</name>
</gene>
<evidence type="ECO:0000313" key="4">
    <source>
        <dbReference type="EMBL" id="KAG1822475.1"/>
    </source>
</evidence>
<protein>
    <recommendedName>
        <fullName evidence="3">DUF6534 domain-containing protein</fullName>
    </recommendedName>
</protein>
<feature type="transmembrane region" description="Helical" evidence="2">
    <location>
        <begin position="50"/>
        <end position="74"/>
    </location>
</feature>
<evidence type="ECO:0000256" key="2">
    <source>
        <dbReference type="SAM" id="Phobius"/>
    </source>
</evidence>
<dbReference type="Proteomes" id="UP000807769">
    <property type="component" value="Unassembled WGS sequence"/>
</dbReference>
<keyword evidence="5" id="KW-1185">Reference proteome</keyword>
<keyword evidence="2" id="KW-0812">Transmembrane</keyword>
<dbReference type="PANTHER" id="PTHR40465:SF1">
    <property type="entry name" value="DUF6534 DOMAIN-CONTAINING PROTEIN"/>
    <property type="match status" value="1"/>
</dbReference>
<evidence type="ECO:0000259" key="3">
    <source>
        <dbReference type="Pfam" id="PF20152"/>
    </source>
</evidence>
<evidence type="ECO:0000256" key="1">
    <source>
        <dbReference type="SAM" id="MobiDB-lite"/>
    </source>
</evidence>
<feature type="transmembrane region" description="Helical" evidence="2">
    <location>
        <begin position="15"/>
        <end position="38"/>
    </location>
</feature>
<dbReference type="RefSeq" id="XP_041196881.1">
    <property type="nucleotide sequence ID" value="XM_041334647.1"/>
</dbReference>
<dbReference type="EMBL" id="JABBWG010000005">
    <property type="protein sequence ID" value="KAG1822475.1"/>
    <property type="molecule type" value="Genomic_DNA"/>
</dbReference>
<proteinExistence type="predicted"/>
<dbReference type="AlphaFoldDB" id="A0A9P7JGU3"/>
<dbReference type="InterPro" id="IPR045339">
    <property type="entry name" value="DUF6534"/>
</dbReference>
<feature type="transmembrane region" description="Helical" evidence="2">
    <location>
        <begin position="238"/>
        <end position="258"/>
    </location>
</feature>
<feature type="transmembrane region" description="Helical" evidence="2">
    <location>
        <begin position="130"/>
        <end position="152"/>
    </location>
</feature>
<reference evidence="4" key="1">
    <citation type="journal article" date="2020" name="New Phytol.">
        <title>Comparative genomics reveals dynamic genome evolution in host specialist ectomycorrhizal fungi.</title>
        <authorList>
            <person name="Lofgren L.A."/>
            <person name="Nguyen N.H."/>
            <person name="Vilgalys R."/>
            <person name="Ruytinx J."/>
            <person name="Liao H.L."/>
            <person name="Branco S."/>
            <person name="Kuo A."/>
            <person name="LaButti K."/>
            <person name="Lipzen A."/>
            <person name="Andreopoulos W."/>
            <person name="Pangilinan J."/>
            <person name="Riley R."/>
            <person name="Hundley H."/>
            <person name="Na H."/>
            <person name="Barry K."/>
            <person name="Grigoriev I.V."/>
            <person name="Stajich J.E."/>
            <person name="Kennedy P.G."/>
        </authorList>
    </citation>
    <scope>NUCLEOTIDE SEQUENCE</scope>
    <source>
        <strain evidence="4">MN1</strain>
    </source>
</reference>
<name>A0A9P7JGU3_9AGAM</name>
<accession>A0A9P7JGU3</accession>
<organism evidence="4 5">
    <name type="scientific">Suillus subaureus</name>
    <dbReference type="NCBI Taxonomy" id="48587"/>
    <lineage>
        <taxon>Eukaryota</taxon>
        <taxon>Fungi</taxon>
        <taxon>Dikarya</taxon>
        <taxon>Basidiomycota</taxon>
        <taxon>Agaricomycotina</taxon>
        <taxon>Agaricomycetes</taxon>
        <taxon>Agaricomycetidae</taxon>
        <taxon>Boletales</taxon>
        <taxon>Suillineae</taxon>
        <taxon>Suillaceae</taxon>
        <taxon>Suillus</taxon>
    </lineage>
</organism>
<dbReference type="GeneID" id="64628664"/>
<keyword evidence="2" id="KW-1133">Transmembrane helix</keyword>